<accession>A0A0D0BLX5</accession>
<evidence type="ECO:0000256" key="1">
    <source>
        <dbReference type="SAM" id="MobiDB-lite"/>
    </source>
</evidence>
<keyword evidence="3" id="KW-1185">Reference proteome</keyword>
<dbReference type="HOGENOM" id="CLU_040073_4_0_1"/>
<dbReference type="EMBL" id="KN830545">
    <property type="protein sequence ID" value="KIK72687.1"/>
    <property type="molecule type" value="Genomic_DNA"/>
</dbReference>
<dbReference type="Proteomes" id="UP000054538">
    <property type="component" value="Unassembled WGS sequence"/>
</dbReference>
<name>A0A0D0BLX5_9AGAM</name>
<sequence length="246" mass="26302">MVPKHYIMWILSVTSKVLVTPSNQAPSLGPSPSTSKKAKAPVSKLRPKTPSVAQKAKFNQPQQTASRSITPLQDLPPQSIPWASALKLISTPVNPLLDAQPGPSLDPKDQIIKALEVHVASLEKQVERIPDLELQLSSMVTVVEALQEQVTGPACISLSPDAETPFPSSHLSPSADGGKLAPSPLHLHMHQQPHLGVEMEDDASGEGSNDNAGPPLPIPPPFTDLVPPIESFSSKSDMELEDVDME</sequence>
<gene>
    <name evidence="2" type="ORF">PAXRUDRAFT_21692</name>
</gene>
<dbReference type="AlphaFoldDB" id="A0A0D0BLX5"/>
<feature type="region of interest" description="Disordered" evidence="1">
    <location>
        <begin position="161"/>
        <end position="186"/>
    </location>
</feature>
<organism evidence="2 3">
    <name type="scientific">Paxillus rubicundulus Ve08.2h10</name>
    <dbReference type="NCBI Taxonomy" id="930991"/>
    <lineage>
        <taxon>Eukaryota</taxon>
        <taxon>Fungi</taxon>
        <taxon>Dikarya</taxon>
        <taxon>Basidiomycota</taxon>
        <taxon>Agaricomycotina</taxon>
        <taxon>Agaricomycetes</taxon>
        <taxon>Agaricomycetidae</taxon>
        <taxon>Boletales</taxon>
        <taxon>Paxilineae</taxon>
        <taxon>Paxillaceae</taxon>
        <taxon>Paxillus</taxon>
    </lineage>
</organism>
<feature type="compositionally biased region" description="Polar residues" evidence="1">
    <location>
        <begin position="22"/>
        <end position="35"/>
    </location>
</feature>
<protein>
    <submittedName>
        <fullName evidence="2">Uncharacterized protein</fullName>
    </submittedName>
</protein>
<evidence type="ECO:0000313" key="3">
    <source>
        <dbReference type="Proteomes" id="UP000054538"/>
    </source>
</evidence>
<proteinExistence type="predicted"/>
<reference evidence="3" key="2">
    <citation type="submission" date="2015-01" db="EMBL/GenBank/DDBJ databases">
        <title>Evolutionary Origins and Diversification of the Mycorrhizal Mutualists.</title>
        <authorList>
            <consortium name="DOE Joint Genome Institute"/>
            <consortium name="Mycorrhizal Genomics Consortium"/>
            <person name="Kohler A."/>
            <person name="Kuo A."/>
            <person name="Nagy L.G."/>
            <person name="Floudas D."/>
            <person name="Copeland A."/>
            <person name="Barry K.W."/>
            <person name="Cichocki N."/>
            <person name="Veneault-Fourrey C."/>
            <person name="LaButti K."/>
            <person name="Lindquist E.A."/>
            <person name="Lipzen A."/>
            <person name="Lundell T."/>
            <person name="Morin E."/>
            <person name="Murat C."/>
            <person name="Riley R."/>
            <person name="Ohm R."/>
            <person name="Sun H."/>
            <person name="Tunlid A."/>
            <person name="Henrissat B."/>
            <person name="Grigoriev I.V."/>
            <person name="Hibbett D.S."/>
            <person name="Martin F."/>
        </authorList>
    </citation>
    <scope>NUCLEOTIDE SEQUENCE [LARGE SCALE GENOMIC DNA]</scope>
    <source>
        <strain evidence="3">Ve08.2h10</strain>
    </source>
</reference>
<evidence type="ECO:0000313" key="2">
    <source>
        <dbReference type="EMBL" id="KIK72687.1"/>
    </source>
</evidence>
<feature type="region of interest" description="Disordered" evidence="1">
    <location>
        <begin position="198"/>
        <end position="246"/>
    </location>
</feature>
<dbReference type="InParanoid" id="A0A0D0BLX5"/>
<feature type="compositionally biased region" description="Polar residues" evidence="1">
    <location>
        <begin position="57"/>
        <end position="71"/>
    </location>
</feature>
<feature type="region of interest" description="Disordered" evidence="1">
    <location>
        <begin position="22"/>
        <end position="73"/>
    </location>
</feature>
<reference evidence="2 3" key="1">
    <citation type="submission" date="2014-04" db="EMBL/GenBank/DDBJ databases">
        <authorList>
            <consortium name="DOE Joint Genome Institute"/>
            <person name="Kuo A."/>
            <person name="Kohler A."/>
            <person name="Jargeat P."/>
            <person name="Nagy L.G."/>
            <person name="Floudas D."/>
            <person name="Copeland A."/>
            <person name="Barry K.W."/>
            <person name="Cichocki N."/>
            <person name="Veneault-Fourrey C."/>
            <person name="LaButti K."/>
            <person name="Lindquist E.A."/>
            <person name="Lipzen A."/>
            <person name="Lundell T."/>
            <person name="Morin E."/>
            <person name="Murat C."/>
            <person name="Sun H."/>
            <person name="Tunlid A."/>
            <person name="Henrissat B."/>
            <person name="Grigoriev I.V."/>
            <person name="Hibbett D.S."/>
            <person name="Martin F."/>
            <person name="Nordberg H.P."/>
            <person name="Cantor M.N."/>
            <person name="Hua S.X."/>
        </authorList>
    </citation>
    <scope>NUCLEOTIDE SEQUENCE [LARGE SCALE GENOMIC DNA]</scope>
    <source>
        <strain evidence="2 3">Ve08.2h10</strain>
    </source>
</reference>